<dbReference type="PANTHER" id="PTHR33678:SF1">
    <property type="entry name" value="BLL1576 PROTEIN"/>
    <property type="match status" value="1"/>
</dbReference>
<dbReference type="Pfam" id="PF13007">
    <property type="entry name" value="LZ_Tnp_IS66"/>
    <property type="match status" value="1"/>
</dbReference>
<evidence type="ECO:0000313" key="6">
    <source>
        <dbReference type="EMBL" id="ABM39807.1"/>
    </source>
</evidence>
<dbReference type="eggNOG" id="COG3316">
    <property type="taxonomic scope" value="Bacteria"/>
</dbReference>
<keyword evidence="7" id="KW-1185">Reference proteome</keyword>
<proteinExistence type="predicted"/>
<sequence length="532" mass="58247">MLATPAAEEFNALKEALAQALRRSDALAGELRMVRAERDLLQERLKQSMRKLFAARSEAGSAQQRDLFFNEAEALGAASEPAASDGREDDTQEVRAHQRVPRGRKPLDAALPREVVRHELPESERVCPHDGAALVEIGVETSELLDIIPQQVRVIRHERVKYACPCCDGGLRLASKPAQIIPKGLFSEGLLAWVIASKYCDGLPLYRQTALLARFGGDLARNTLAASVVRVGREVQPIINVLRDHLLDSPLIHGDETHVQVLKETGKSAQSKSYMWVQTTPCSGVQGAGPPIRLFGYAPSRSTAAAQILYAGVREGSVLMTDGYAVYDAIAQTHGLVHLGCWAHCRRGFHEALQALPKNARGPEQLAARFLALIAQLYAVESRAREHRLPPKELLDQRQQHSVPVLGQIEALLLANVHAVLPGSLLGKALHYLASQWTKLALYVTDGAYPIDNNACENSIRPFVIGRRNWLFSDTVAGAQASANLYSLLQTCAANGVDGYAYLRALLSALPMAKTADDYEALLPWRIELPSR</sequence>
<feature type="domain" description="Transposase TnpC homeodomain" evidence="4">
    <location>
        <begin position="41"/>
        <end position="116"/>
    </location>
</feature>
<dbReference type="KEGG" id="pna:Pnap_4534"/>
<evidence type="ECO:0000256" key="1">
    <source>
        <dbReference type="SAM" id="MobiDB-lite"/>
    </source>
</evidence>
<dbReference type="InterPro" id="IPR024474">
    <property type="entry name" value="Znf_dom_IS66"/>
</dbReference>
<dbReference type="InterPro" id="IPR039552">
    <property type="entry name" value="IS66_C"/>
</dbReference>
<dbReference type="PANTHER" id="PTHR33678">
    <property type="entry name" value="BLL1576 PROTEIN"/>
    <property type="match status" value="1"/>
</dbReference>
<dbReference type="EMBL" id="CP000531">
    <property type="protein sequence ID" value="ABM39807.1"/>
    <property type="molecule type" value="Genomic_DNA"/>
</dbReference>
<gene>
    <name evidence="6" type="ordered locus">Pnap_4534</name>
</gene>
<evidence type="ECO:0000259" key="5">
    <source>
        <dbReference type="Pfam" id="PF13817"/>
    </source>
</evidence>
<dbReference type="InterPro" id="IPR052344">
    <property type="entry name" value="Transposase-related"/>
</dbReference>
<dbReference type="InterPro" id="IPR004291">
    <property type="entry name" value="Transposase_IS66_central"/>
</dbReference>
<protein>
    <submittedName>
        <fullName evidence="6">Transposase IS66</fullName>
    </submittedName>
</protein>
<dbReference type="InterPro" id="IPR024463">
    <property type="entry name" value="Transposase_TnpC_homeodom"/>
</dbReference>
<evidence type="ECO:0000259" key="2">
    <source>
        <dbReference type="Pfam" id="PF03050"/>
    </source>
</evidence>
<dbReference type="NCBIfam" id="NF033517">
    <property type="entry name" value="transpos_IS66"/>
    <property type="match status" value="1"/>
</dbReference>
<dbReference type="OrthoDB" id="9794514at2"/>
<dbReference type="RefSeq" id="WP_011798158.1">
    <property type="nucleotide sequence ID" value="NC_008758.1"/>
</dbReference>
<dbReference type="Pfam" id="PF13817">
    <property type="entry name" value="DDE_Tnp_IS66_C"/>
    <property type="match status" value="1"/>
</dbReference>
<dbReference type="Pfam" id="PF13005">
    <property type="entry name" value="zf-IS66"/>
    <property type="match status" value="1"/>
</dbReference>
<keyword evidence="6" id="KW-0614">Plasmid</keyword>
<evidence type="ECO:0000259" key="4">
    <source>
        <dbReference type="Pfam" id="PF13007"/>
    </source>
</evidence>
<dbReference type="Proteomes" id="UP000000644">
    <property type="component" value="Plasmid pPNAP02"/>
</dbReference>
<feature type="domain" description="Transposase IS66 zinc-finger binding" evidence="3">
    <location>
        <begin position="124"/>
        <end position="168"/>
    </location>
</feature>
<feature type="region of interest" description="Disordered" evidence="1">
    <location>
        <begin position="78"/>
        <end position="101"/>
    </location>
</feature>
<name>A1VVX9_POLNA</name>
<dbReference type="HOGENOM" id="CLU_023034_0_2_4"/>
<evidence type="ECO:0000313" key="7">
    <source>
        <dbReference type="Proteomes" id="UP000000644"/>
    </source>
</evidence>
<organism evidence="6 7">
    <name type="scientific">Polaromonas naphthalenivorans (strain CJ2)</name>
    <dbReference type="NCBI Taxonomy" id="365044"/>
    <lineage>
        <taxon>Bacteria</taxon>
        <taxon>Pseudomonadati</taxon>
        <taxon>Pseudomonadota</taxon>
        <taxon>Betaproteobacteria</taxon>
        <taxon>Burkholderiales</taxon>
        <taxon>Comamonadaceae</taxon>
        <taxon>Polaromonas</taxon>
    </lineage>
</organism>
<evidence type="ECO:0000259" key="3">
    <source>
        <dbReference type="Pfam" id="PF13005"/>
    </source>
</evidence>
<dbReference type="Pfam" id="PF03050">
    <property type="entry name" value="DDE_Tnp_IS66"/>
    <property type="match status" value="1"/>
</dbReference>
<feature type="domain" description="Transposase IS66 C-terminal" evidence="5">
    <location>
        <begin position="487"/>
        <end position="525"/>
    </location>
</feature>
<dbReference type="AlphaFoldDB" id="A1VVX9"/>
<feature type="domain" description="Transposase IS66 central" evidence="2">
    <location>
        <begin position="183"/>
        <end position="481"/>
    </location>
</feature>
<accession>A1VVX9</accession>
<reference evidence="7" key="1">
    <citation type="journal article" date="2009" name="Environ. Microbiol.">
        <title>The genome of Polaromonas naphthalenivorans strain CJ2, isolated from coal tar-contaminated sediment, reveals physiological and metabolic versatility and evolution through extensive horizontal gene transfer.</title>
        <authorList>
            <person name="Yagi J.M."/>
            <person name="Sims D."/>
            <person name="Brettin T."/>
            <person name="Bruce D."/>
            <person name="Madsen E.L."/>
        </authorList>
    </citation>
    <scope>NUCLEOTIDE SEQUENCE [LARGE SCALE GENOMIC DNA]</scope>
    <source>
        <strain evidence="7">CJ2</strain>
        <plasmid evidence="7">Plasmid pPNAP02</plasmid>
    </source>
</reference>
<geneLocation type="plasmid" evidence="6 7">
    <name>pPNAP02</name>
</geneLocation>